<feature type="region of interest" description="Disordered" evidence="1">
    <location>
        <begin position="188"/>
        <end position="220"/>
    </location>
</feature>
<sequence>MIGVRVVNRVAQDLAGSLIVHAVGCCAAAADGSESFHYRNGDKPSRAGRDDLLRRAGGATCDGHRTTRRCLPARAAGDLSAADSSNRPPSREAGGRRTVPLRLIHGYVERRQRQRNCKNLTANLLFARTEHERLQSVDRASAARRVGYSAAGGANSSGARADRLGERLVLSPNIVHLARRVERVGGLAQAETTGGSTVDISERPTPLIRPGDGDPRHGSGNGYSNLGCRCERCRRAWALTYQKRRERKRSEPTPVDAHGTVSGYSYWGCRCPKCTAVHNERHREQRSRQRSRRSPKSRPVE</sequence>
<feature type="region of interest" description="Disordered" evidence="1">
    <location>
        <begin position="280"/>
        <end position="301"/>
    </location>
</feature>
<dbReference type="KEGG" id="mjl:Mjls_0831"/>
<evidence type="ECO:0000313" key="2">
    <source>
        <dbReference type="EMBL" id="ABN96640.1"/>
    </source>
</evidence>
<dbReference type="EMBL" id="CP000580">
    <property type="protein sequence ID" value="ABN96640.1"/>
    <property type="molecule type" value="Genomic_DNA"/>
</dbReference>
<protein>
    <submittedName>
        <fullName evidence="2">Uncharacterized protein</fullName>
    </submittedName>
</protein>
<name>A0A5Q5CBT1_MYCSJ</name>
<feature type="region of interest" description="Disordered" evidence="1">
    <location>
        <begin position="73"/>
        <end position="97"/>
    </location>
</feature>
<feature type="compositionally biased region" description="Polar residues" evidence="1">
    <location>
        <begin position="190"/>
        <end position="199"/>
    </location>
</feature>
<evidence type="ECO:0000256" key="1">
    <source>
        <dbReference type="SAM" id="MobiDB-lite"/>
    </source>
</evidence>
<proteinExistence type="predicted"/>
<gene>
    <name evidence="2" type="ordered locus">Mjls_0831</name>
</gene>
<organism evidence="2">
    <name type="scientific">Mycobacterium sp. (strain JLS)</name>
    <dbReference type="NCBI Taxonomy" id="164757"/>
    <lineage>
        <taxon>Bacteria</taxon>
        <taxon>Bacillati</taxon>
        <taxon>Actinomycetota</taxon>
        <taxon>Actinomycetes</taxon>
        <taxon>Mycobacteriales</taxon>
        <taxon>Mycobacteriaceae</taxon>
        <taxon>Mycobacterium</taxon>
    </lineage>
</organism>
<reference evidence="2" key="1">
    <citation type="submission" date="2007-02" db="EMBL/GenBank/DDBJ databases">
        <title>Complete sequence of Mycobacterium sp. JLS.</title>
        <authorList>
            <consortium name="US DOE Joint Genome Institute"/>
            <person name="Copeland A."/>
            <person name="Lucas S."/>
            <person name="Lapidus A."/>
            <person name="Barry K."/>
            <person name="Detter J.C."/>
            <person name="Glavina del Rio T."/>
            <person name="Hammon N."/>
            <person name="Israni S."/>
            <person name="Dalin E."/>
            <person name="Tice H."/>
            <person name="Pitluck S."/>
            <person name="Chain P."/>
            <person name="Malfatti S."/>
            <person name="Shin M."/>
            <person name="Vergez L."/>
            <person name="Schmutz J."/>
            <person name="Larimer F."/>
            <person name="Land M."/>
            <person name="Hauser L."/>
            <person name="Kyrpides N."/>
            <person name="Mikhailova N."/>
            <person name="Miller C.D."/>
            <person name="Anderson A.J."/>
            <person name="Sims R.C."/>
            <person name="Richardson P."/>
        </authorList>
    </citation>
    <scope>NUCLEOTIDE SEQUENCE [LARGE SCALE GENOMIC DNA]</scope>
    <source>
        <strain evidence="2">JLS</strain>
    </source>
</reference>
<dbReference type="AlphaFoldDB" id="A0A5Q5CBT1"/>
<accession>A0A5Q5CBT1</accession>
<feature type="compositionally biased region" description="Basic residues" evidence="1">
    <location>
        <begin position="288"/>
        <end position="301"/>
    </location>
</feature>